<dbReference type="RefSeq" id="WP_265688321.1">
    <property type="nucleotide sequence ID" value="NZ_JAKRRX010000088.1"/>
</dbReference>
<keyword evidence="1" id="KW-0732">Signal</keyword>
<feature type="domain" description="Solute-binding protein family 3/N-terminal" evidence="2">
    <location>
        <begin position="24"/>
        <end position="260"/>
    </location>
</feature>
<organism evidence="3 4">
    <name type="scientific">Vibrio paucivorans</name>
    <dbReference type="NCBI Taxonomy" id="2829489"/>
    <lineage>
        <taxon>Bacteria</taxon>
        <taxon>Pseudomonadati</taxon>
        <taxon>Pseudomonadota</taxon>
        <taxon>Gammaproteobacteria</taxon>
        <taxon>Vibrionales</taxon>
        <taxon>Vibrionaceae</taxon>
        <taxon>Vibrio</taxon>
    </lineage>
</organism>
<comment type="caution">
    <text evidence="3">The sequence shown here is derived from an EMBL/GenBank/DDBJ whole genome shotgun (WGS) entry which is preliminary data.</text>
</comment>
<dbReference type="EMBL" id="JAKRRX010000088">
    <property type="protein sequence ID" value="MCW8335041.1"/>
    <property type="molecule type" value="Genomic_DNA"/>
</dbReference>
<dbReference type="InterPro" id="IPR001638">
    <property type="entry name" value="Solute-binding_3/MltF_N"/>
</dbReference>
<dbReference type="Proteomes" id="UP001155586">
    <property type="component" value="Unassembled WGS sequence"/>
</dbReference>
<protein>
    <submittedName>
        <fullName evidence="3">Transporter substrate-binding domain-containing protein</fullName>
    </submittedName>
</protein>
<feature type="chain" id="PRO_5040882038" evidence="1">
    <location>
        <begin position="20"/>
        <end position="264"/>
    </location>
</feature>
<evidence type="ECO:0000313" key="4">
    <source>
        <dbReference type="Proteomes" id="UP001155586"/>
    </source>
</evidence>
<name>A0A9X3CG15_9VIBR</name>
<gene>
    <name evidence="3" type="ORF">MD483_14565</name>
</gene>
<dbReference type="AlphaFoldDB" id="A0A9X3CG15"/>
<reference evidence="3" key="1">
    <citation type="submission" date="2022-02" db="EMBL/GenBank/DDBJ databases">
        <title>Vibrio sp. nov., a new bacterium isolated from Bohai sea, China.</title>
        <authorList>
            <person name="Yuan Y."/>
        </authorList>
    </citation>
    <scope>NUCLEOTIDE SEQUENCE</scope>
    <source>
        <strain evidence="3">DBSS07</strain>
    </source>
</reference>
<evidence type="ECO:0000259" key="2">
    <source>
        <dbReference type="SMART" id="SM00062"/>
    </source>
</evidence>
<sequence>MRNILLLLMILLFSNSSLSSPIKTIKLAYSDIESFPFQMGNGTSVATPPGLSIDVIEQAASQLNIKIEYVRLPGKRVLHHIRANDVDGGFIFSYNQERAQYADYPLKDQQADSSLRIATLDYFLYKLKQQPVDWDGTRLQTVNQLLVGAHRGFSIVKILQANKIDTLEIETTAKLFEMLRKHRIAAVAIQSNIATSFIEENQLTDIERIEPPISTKDYYLIFSHRFTQQNPELVEQIWQTIGEVRDQVIESNTKKYLAQEKVVN</sequence>
<dbReference type="Gene3D" id="3.40.190.10">
    <property type="entry name" value="Periplasmic binding protein-like II"/>
    <property type="match status" value="2"/>
</dbReference>
<evidence type="ECO:0000256" key="1">
    <source>
        <dbReference type="SAM" id="SignalP"/>
    </source>
</evidence>
<accession>A0A9X3CG15</accession>
<feature type="signal peptide" evidence="1">
    <location>
        <begin position="1"/>
        <end position="19"/>
    </location>
</feature>
<dbReference type="Pfam" id="PF00497">
    <property type="entry name" value="SBP_bac_3"/>
    <property type="match status" value="1"/>
</dbReference>
<dbReference type="SUPFAM" id="SSF53850">
    <property type="entry name" value="Periplasmic binding protein-like II"/>
    <property type="match status" value="1"/>
</dbReference>
<keyword evidence="4" id="KW-1185">Reference proteome</keyword>
<dbReference type="SMART" id="SM00062">
    <property type="entry name" value="PBPb"/>
    <property type="match status" value="1"/>
</dbReference>
<evidence type="ECO:0000313" key="3">
    <source>
        <dbReference type="EMBL" id="MCW8335041.1"/>
    </source>
</evidence>
<proteinExistence type="predicted"/>